<sequence length="450" mass="48195">MLNEGLQQRNTRPSAGSSNGPVRLTFWNMVMATTAVLAVKEWYEDYKSGKSKQPIQLQPDDAEAGESLLARSAAVHGAHAVGALALDPANVEEPYRRRRGWCVCCGVRCDLICKALGIVVLIYALIGGYKFIKWIVTPEPTGLENMPAFSSSLGCTKGKYFFGPDHSKDGVSYTIPLQGSTPVLRVNFDGAAAGTVVLTQGETDTEAEVTLKLRTNQEPLLTDVSATSSSSSWQLKTPSGRTANDDACMRFDAVLAVPKTLRNLTLVSTSILQVQFAQGSSFQLHSLDVSLHSRSALNMLLPHADISAEHAAIELHGGYLVGTLALRGSANINTKRGDTITKLTLAADGKPDAAPQLTTATGSARGDFTYVNADARPINAEHTSTGGDLYLRYASSAFSGPIDIEAKSWTAKGGVENFGMHNPHGKPYVGDEKGTDRLKIRTSGWVGTYF</sequence>
<dbReference type="EMBL" id="JH687884">
    <property type="protein sequence ID" value="EJD35631.1"/>
    <property type="molecule type" value="Genomic_DNA"/>
</dbReference>
<protein>
    <recommendedName>
        <fullName evidence="3">Adhesin domain-containing protein</fullName>
    </recommendedName>
</protein>
<organism evidence="1 2">
    <name type="scientific">Auricularia subglabra (strain TFB-10046 / SS5)</name>
    <name type="common">White-rot fungus</name>
    <name type="synonym">Auricularia delicata (strain TFB10046)</name>
    <dbReference type="NCBI Taxonomy" id="717982"/>
    <lineage>
        <taxon>Eukaryota</taxon>
        <taxon>Fungi</taxon>
        <taxon>Dikarya</taxon>
        <taxon>Basidiomycota</taxon>
        <taxon>Agaricomycotina</taxon>
        <taxon>Agaricomycetes</taxon>
        <taxon>Auriculariales</taxon>
        <taxon>Auriculariaceae</taxon>
        <taxon>Auricularia</taxon>
    </lineage>
</organism>
<evidence type="ECO:0000313" key="2">
    <source>
        <dbReference type="Proteomes" id="UP000006514"/>
    </source>
</evidence>
<evidence type="ECO:0000313" key="1">
    <source>
        <dbReference type="EMBL" id="EJD35631.1"/>
    </source>
</evidence>
<dbReference type="OMA" id="CGLFWKA"/>
<dbReference type="AlphaFoldDB" id="J0WS32"/>
<dbReference type="InParanoid" id="J0WS32"/>
<dbReference type="Proteomes" id="UP000006514">
    <property type="component" value="Unassembled WGS sequence"/>
</dbReference>
<evidence type="ECO:0008006" key="3">
    <source>
        <dbReference type="Google" id="ProtNLM"/>
    </source>
</evidence>
<gene>
    <name evidence="1" type="ORF">AURDEDRAFT_117328</name>
</gene>
<reference evidence="2" key="1">
    <citation type="journal article" date="2012" name="Science">
        <title>The Paleozoic origin of enzymatic lignin decomposition reconstructed from 31 fungal genomes.</title>
        <authorList>
            <person name="Floudas D."/>
            <person name="Binder M."/>
            <person name="Riley R."/>
            <person name="Barry K."/>
            <person name="Blanchette R.A."/>
            <person name="Henrissat B."/>
            <person name="Martinez A.T."/>
            <person name="Otillar R."/>
            <person name="Spatafora J.W."/>
            <person name="Yadav J.S."/>
            <person name="Aerts A."/>
            <person name="Benoit I."/>
            <person name="Boyd A."/>
            <person name="Carlson A."/>
            <person name="Copeland A."/>
            <person name="Coutinho P.M."/>
            <person name="de Vries R.P."/>
            <person name="Ferreira P."/>
            <person name="Findley K."/>
            <person name="Foster B."/>
            <person name="Gaskell J."/>
            <person name="Glotzer D."/>
            <person name="Gorecki P."/>
            <person name="Heitman J."/>
            <person name="Hesse C."/>
            <person name="Hori C."/>
            <person name="Igarashi K."/>
            <person name="Jurgens J.A."/>
            <person name="Kallen N."/>
            <person name="Kersten P."/>
            <person name="Kohler A."/>
            <person name="Kuees U."/>
            <person name="Kumar T.K.A."/>
            <person name="Kuo A."/>
            <person name="LaButti K."/>
            <person name="Larrondo L.F."/>
            <person name="Lindquist E."/>
            <person name="Ling A."/>
            <person name="Lombard V."/>
            <person name="Lucas S."/>
            <person name="Lundell T."/>
            <person name="Martin R."/>
            <person name="McLaughlin D.J."/>
            <person name="Morgenstern I."/>
            <person name="Morin E."/>
            <person name="Murat C."/>
            <person name="Nagy L.G."/>
            <person name="Nolan M."/>
            <person name="Ohm R.A."/>
            <person name="Patyshakuliyeva A."/>
            <person name="Rokas A."/>
            <person name="Ruiz-Duenas F.J."/>
            <person name="Sabat G."/>
            <person name="Salamov A."/>
            <person name="Samejima M."/>
            <person name="Schmutz J."/>
            <person name="Slot J.C."/>
            <person name="St John F."/>
            <person name="Stenlid J."/>
            <person name="Sun H."/>
            <person name="Sun S."/>
            <person name="Syed K."/>
            <person name="Tsang A."/>
            <person name="Wiebenga A."/>
            <person name="Young D."/>
            <person name="Pisabarro A."/>
            <person name="Eastwood D.C."/>
            <person name="Martin F."/>
            <person name="Cullen D."/>
            <person name="Grigoriev I.V."/>
            <person name="Hibbett D.S."/>
        </authorList>
    </citation>
    <scope>NUCLEOTIDE SEQUENCE [LARGE SCALE GENOMIC DNA]</scope>
    <source>
        <strain evidence="2">TFB10046</strain>
    </source>
</reference>
<dbReference type="eggNOG" id="ENOG502SGHI">
    <property type="taxonomic scope" value="Eukaryota"/>
</dbReference>
<name>J0WS32_AURST</name>
<keyword evidence="2" id="KW-1185">Reference proteome</keyword>
<accession>J0WS32</accession>
<dbReference type="OrthoDB" id="2991206at2759"/>
<proteinExistence type="predicted"/>
<dbReference type="KEGG" id="adl:AURDEDRAFT_117328"/>